<keyword evidence="10" id="KW-0732">Signal</keyword>
<evidence type="ECO:0000313" key="13">
    <source>
        <dbReference type="EMBL" id="RSY86996.1"/>
    </source>
</evidence>
<keyword evidence="6 8" id="KW-0472">Membrane</keyword>
<dbReference type="Proteomes" id="UP000287746">
    <property type="component" value="Unassembled WGS sequence"/>
</dbReference>
<dbReference type="InterPro" id="IPR000531">
    <property type="entry name" value="Beta-barrel_TonB"/>
</dbReference>
<organism evidence="13 14">
    <name type="scientific">Sphingomonas koreensis</name>
    <dbReference type="NCBI Taxonomy" id="93064"/>
    <lineage>
        <taxon>Bacteria</taxon>
        <taxon>Pseudomonadati</taxon>
        <taxon>Pseudomonadota</taxon>
        <taxon>Alphaproteobacteria</taxon>
        <taxon>Sphingomonadales</taxon>
        <taxon>Sphingomonadaceae</taxon>
        <taxon>Sphingomonas</taxon>
    </lineage>
</organism>
<dbReference type="AlphaFoldDB" id="A0A430G4Z8"/>
<dbReference type="InterPro" id="IPR037066">
    <property type="entry name" value="Plug_dom_sf"/>
</dbReference>
<dbReference type="InterPro" id="IPR012910">
    <property type="entry name" value="Plug_dom"/>
</dbReference>
<accession>A0A430G4Z8</accession>
<dbReference type="Gene3D" id="2.170.130.10">
    <property type="entry name" value="TonB-dependent receptor, plug domain"/>
    <property type="match status" value="1"/>
</dbReference>
<keyword evidence="4 8" id="KW-0812">Transmembrane</keyword>
<evidence type="ECO:0000256" key="2">
    <source>
        <dbReference type="ARBA" id="ARBA00022448"/>
    </source>
</evidence>
<dbReference type="RefSeq" id="WP_126004258.1">
    <property type="nucleotide sequence ID" value="NZ_QQYZ01000006.1"/>
</dbReference>
<evidence type="ECO:0000256" key="5">
    <source>
        <dbReference type="ARBA" id="ARBA00023077"/>
    </source>
</evidence>
<evidence type="ECO:0000313" key="14">
    <source>
        <dbReference type="Proteomes" id="UP000287746"/>
    </source>
</evidence>
<protein>
    <submittedName>
        <fullName evidence="13">TonB-dependent receptor</fullName>
    </submittedName>
</protein>
<evidence type="ECO:0000256" key="7">
    <source>
        <dbReference type="ARBA" id="ARBA00023237"/>
    </source>
</evidence>
<evidence type="ECO:0000256" key="1">
    <source>
        <dbReference type="ARBA" id="ARBA00004571"/>
    </source>
</evidence>
<dbReference type="EMBL" id="QQYZ01000006">
    <property type="protein sequence ID" value="RSY86996.1"/>
    <property type="molecule type" value="Genomic_DNA"/>
</dbReference>
<comment type="similarity">
    <text evidence="8 9">Belongs to the TonB-dependent receptor family.</text>
</comment>
<dbReference type="PANTHER" id="PTHR47234">
    <property type="match status" value="1"/>
</dbReference>
<reference evidence="13 14" key="1">
    <citation type="submission" date="2018-07" db="EMBL/GenBank/DDBJ databases">
        <title>Genomic and Epidemiologic Investigation of an Indolent Hospital Outbreak.</title>
        <authorList>
            <person name="Johnson R.C."/>
            <person name="Deming C."/>
            <person name="Conlan S."/>
            <person name="Zellmer C.J."/>
            <person name="Michelin A.V."/>
            <person name="Lee-Lin S."/>
            <person name="Thomas P.J."/>
            <person name="Park M."/>
            <person name="Weingarten R.A."/>
            <person name="Less J."/>
            <person name="Dekker J.P."/>
            <person name="Frank K.M."/>
            <person name="Musser K.A."/>
            <person name="Mcquiston J.R."/>
            <person name="Henderson D.K."/>
            <person name="Lau A.F."/>
            <person name="Palmore T.N."/>
            <person name="Segre J.A."/>
        </authorList>
    </citation>
    <scope>NUCLEOTIDE SEQUENCE [LARGE SCALE GENOMIC DNA]</scope>
    <source>
        <strain evidence="13 14">SK-CDC1_0717</strain>
    </source>
</reference>
<feature type="domain" description="TonB-dependent receptor plug" evidence="12">
    <location>
        <begin position="61"/>
        <end position="180"/>
    </location>
</feature>
<evidence type="ECO:0000259" key="12">
    <source>
        <dbReference type="Pfam" id="PF07715"/>
    </source>
</evidence>
<keyword evidence="13" id="KW-0675">Receptor</keyword>
<keyword evidence="5 9" id="KW-0798">TonB box</keyword>
<dbReference type="Pfam" id="PF07715">
    <property type="entry name" value="Plug"/>
    <property type="match status" value="1"/>
</dbReference>
<feature type="chain" id="PRO_5019034713" evidence="10">
    <location>
        <begin position="31"/>
        <end position="1032"/>
    </location>
</feature>
<dbReference type="Pfam" id="PF00593">
    <property type="entry name" value="TonB_dep_Rec_b-barrel"/>
    <property type="match status" value="1"/>
</dbReference>
<keyword evidence="3 8" id="KW-1134">Transmembrane beta strand</keyword>
<evidence type="ECO:0000256" key="4">
    <source>
        <dbReference type="ARBA" id="ARBA00022692"/>
    </source>
</evidence>
<keyword evidence="7 8" id="KW-0998">Cell outer membrane</keyword>
<comment type="subcellular location">
    <subcellularLocation>
        <location evidence="1 8">Cell outer membrane</location>
        <topology evidence="1 8">Multi-pass membrane protein</topology>
    </subcellularLocation>
</comment>
<evidence type="ECO:0000256" key="6">
    <source>
        <dbReference type="ARBA" id="ARBA00023136"/>
    </source>
</evidence>
<dbReference type="PROSITE" id="PS52016">
    <property type="entry name" value="TONB_DEPENDENT_REC_3"/>
    <property type="match status" value="1"/>
</dbReference>
<evidence type="ECO:0000256" key="3">
    <source>
        <dbReference type="ARBA" id="ARBA00022452"/>
    </source>
</evidence>
<dbReference type="GO" id="GO:0009279">
    <property type="term" value="C:cell outer membrane"/>
    <property type="evidence" value="ECO:0007669"/>
    <property type="project" value="UniProtKB-SubCell"/>
</dbReference>
<evidence type="ECO:0000259" key="11">
    <source>
        <dbReference type="Pfam" id="PF00593"/>
    </source>
</evidence>
<keyword evidence="2 8" id="KW-0813">Transport</keyword>
<sequence>MAKSTFLGATALRSAALFGLAITSFSPALAQDSSDTAAQVEDDGDAVVITGSRIGSVTPFNSPDPISVIDPAIMTKEGKSDLAAMLQNSPIAAGSTQITAAISSNFVTNGGPGAQTVDLRGLGPNRTLVLLNGRRAGPAGTRGGVSSFDLNVLPVSIAERIDILKTGASSIYGSDAVAGVVNIITRADTNGIELSGNVSAPFDGGGEQYRISAIWGKTFERGHILIAGDYSHTNELKRGDRDYLACPEAYTFREDGSRADLINPRTGKYKCEDLTWGHIWLYNTGRPGNLQLDGPGGPNTGLNTSPNRQTILMQYQYPGENLGIPAYGAPVNGSDFGAPAGWFPTGYTTGTLAVQNSYHPFQEEQTIIPKTDLYTAYAEGSYEITNNVELFGEFLFNRRKTYQNGWRQFWNYGYTSSIWASGFTGPNLLSPLAITNQNDSSQSVDYYRGVGGLRGKFGGNWKWEIYGQYSRSVGKYRNQQILRDAYQAGYFQTSSCVGTTTPVSGRKCVDVRWGNPNFLRGDLTPEEIGFLFEWDEGRTAYTQLTGEATISGELFKLPGGPVGIALGANIRRDEINDTPSQMVRDGNAWGTSTAGITAGSSVTTEAFGELSLPLLADISFFRELTLSAAGRVTNVKATRATPIPGEINESSTNGNWTYKVGANWAVNDWLRFRGSYGTSFRAPALFEQFLADETSFPSQGNIDPCINVDTNLALGRINQRTRDNCVAGRSAADRIPVDYVGGTITATAVSQGGLGKLRSETSKAFVVGGILTPKFNFMGESTRISIAVDYFDIRVKGEITQLGARNIIYGCYNSLDFPNDPLCSLFTRGQSGNPLGIDEVFDKYVNIASQRNSGVDLTVNIRQDLGRFGSFSATADMTWQTTDTFQLLPTSPTTSDNGEAGSPRWIGDFRFVWDLPSTGTSVFYGLNVIGGTSDLGDFLRNNGGNRCIVSSLRGTYCPNLDVPAVFYHNLSVTQEVGDRFELTLGVSNLFNTRPPRVSVLNGGEISMMGPVVAASQYSFVGRRAFINARAKF</sequence>
<gene>
    <name evidence="13" type="ORF">DAH66_09060</name>
</gene>
<dbReference type="InterPro" id="IPR036942">
    <property type="entry name" value="Beta-barrel_TonB_sf"/>
</dbReference>
<comment type="caution">
    <text evidence="13">The sequence shown here is derived from an EMBL/GenBank/DDBJ whole genome shotgun (WGS) entry which is preliminary data.</text>
</comment>
<feature type="domain" description="TonB-dependent receptor-like beta-barrel" evidence="11">
    <location>
        <begin position="402"/>
        <end position="989"/>
    </location>
</feature>
<proteinExistence type="inferred from homology"/>
<evidence type="ECO:0000256" key="8">
    <source>
        <dbReference type="PROSITE-ProRule" id="PRU01360"/>
    </source>
</evidence>
<name>A0A430G4Z8_9SPHN</name>
<evidence type="ECO:0000256" key="9">
    <source>
        <dbReference type="RuleBase" id="RU003357"/>
    </source>
</evidence>
<dbReference type="InterPro" id="IPR039426">
    <property type="entry name" value="TonB-dep_rcpt-like"/>
</dbReference>
<dbReference type="SUPFAM" id="SSF56935">
    <property type="entry name" value="Porins"/>
    <property type="match status" value="1"/>
</dbReference>
<evidence type="ECO:0000256" key="10">
    <source>
        <dbReference type="SAM" id="SignalP"/>
    </source>
</evidence>
<feature type="signal peptide" evidence="10">
    <location>
        <begin position="1"/>
        <end position="30"/>
    </location>
</feature>
<dbReference type="Gene3D" id="2.40.170.20">
    <property type="entry name" value="TonB-dependent receptor, beta-barrel domain"/>
    <property type="match status" value="1"/>
</dbReference>
<dbReference type="PANTHER" id="PTHR47234:SF3">
    <property type="entry name" value="SECRETIN_TONB SHORT N-TERMINAL DOMAIN-CONTAINING PROTEIN"/>
    <property type="match status" value="1"/>
</dbReference>